<sequence>MWASATPRTPQAGRWCSRPRSGMPSSRVRVPESSTVPDVLGRASPARPMAERFVKQPENRRGSETGAGITRD</sequence>
<evidence type="ECO:0000313" key="2">
    <source>
        <dbReference type="EMBL" id="BAD56526.1"/>
    </source>
</evidence>
<feature type="region of interest" description="Disordered" evidence="1">
    <location>
        <begin position="1"/>
        <end position="72"/>
    </location>
</feature>
<gene>
    <name evidence="2" type="ordered locus">NFA_16800</name>
</gene>
<accession>Q5YZ65</accession>
<dbReference type="KEGG" id="nfa:NFA_16800"/>
<keyword evidence="3" id="KW-1185">Reference proteome</keyword>
<dbReference type="STRING" id="247156.NFA_16800"/>
<dbReference type="AlphaFoldDB" id="Q5YZ65"/>
<feature type="compositionally biased region" description="Basic and acidic residues" evidence="1">
    <location>
        <begin position="49"/>
        <end position="63"/>
    </location>
</feature>
<dbReference type="EMBL" id="AP006618">
    <property type="protein sequence ID" value="BAD56526.1"/>
    <property type="molecule type" value="Genomic_DNA"/>
</dbReference>
<organism evidence="2 3">
    <name type="scientific">Nocardia farcinica (strain IFM 10152)</name>
    <dbReference type="NCBI Taxonomy" id="247156"/>
    <lineage>
        <taxon>Bacteria</taxon>
        <taxon>Bacillati</taxon>
        <taxon>Actinomycetota</taxon>
        <taxon>Actinomycetes</taxon>
        <taxon>Mycobacteriales</taxon>
        <taxon>Nocardiaceae</taxon>
        <taxon>Nocardia</taxon>
    </lineage>
</organism>
<reference evidence="2 3" key="1">
    <citation type="journal article" date="2004" name="Proc. Natl. Acad. Sci. U.S.A.">
        <title>The complete genomic sequence of Nocardia farcinica IFM 10152.</title>
        <authorList>
            <person name="Ishikawa J."/>
            <person name="Yamashita A."/>
            <person name="Mikami Y."/>
            <person name="Hoshino Y."/>
            <person name="Kurita H."/>
            <person name="Hotta K."/>
            <person name="Shiba T."/>
            <person name="Hattori M."/>
        </authorList>
    </citation>
    <scope>NUCLEOTIDE SEQUENCE [LARGE SCALE GENOMIC DNA]</scope>
    <source>
        <strain evidence="2 3">IFM 10152</strain>
    </source>
</reference>
<protein>
    <submittedName>
        <fullName evidence="2">Uncharacterized protein</fullName>
    </submittedName>
</protein>
<evidence type="ECO:0000256" key="1">
    <source>
        <dbReference type="SAM" id="MobiDB-lite"/>
    </source>
</evidence>
<dbReference type="Proteomes" id="UP000006820">
    <property type="component" value="Chromosome"/>
</dbReference>
<proteinExistence type="predicted"/>
<name>Q5YZ65_NOCFA</name>
<evidence type="ECO:0000313" key="3">
    <source>
        <dbReference type="Proteomes" id="UP000006820"/>
    </source>
</evidence>
<dbReference type="HOGENOM" id="CLU_2718293_0_0_11"/>